<sequence length="154" mass="15244">MTPQAAAGAGLGGLAAAGVGGTGIAYAAGAFEKPKAPDLKDGRSENGNGQNEQTDIQAERGRVNDGDGAVVTPDDKNTTPQEQPVVNPIPEVNETQASESSQDQVKQTDRDTEAETTKGGGGTSDPQPSSEAGSSLEPAASTPIGGSEVAGVVA</sequence>
<feature type="compositionally biased region" description="Basic and acidic residues" evidence="1">
    <location>
        <begin position="106"/>
        <end position="116"/>
    </location>
</feature>
<feature type="compositionally biased region" description="Basic and acidic residues" evidence="1">
    <location>
        <begin position="34"/>
        <end position="44"/>
    </location>
</feature>
<evidence type="ECO:0000256" key="1">
    <source>
        <dbReference type="SAM" id="MobiDB-lite"/>
    </source>
</evidence>
<feature type="compositionally biased region" description="Polar residues" evidence="1">
    <location>
        <begin position="45"/>
        <end position="56"/>
    </location>
</feature>
<protein>
    <submittedName>
        <fullName evidence="2">Uncharacterized protein</fullName>
    </submittedName>
</protein>
<proteinExistence type="predicted"/>
<dbReference type="AlphaFoldDB" id="A0A478FSM9"/>
<gene>
    <name evidence="2" type="ORF">MHSWG343_00530</name>
</gene>
<dbReference type="EMBL" id="BIMN01000001">
    <property type="protein sequence ID" value="GCE63075.1"/>
    <property type="molecule type" value="Genomic_DNA"/>
</dbReference>
<feature type="region of interest" description="Disordered" evidence="1">
    <location>
        <begin position="34"/>
        <end position="154"/>
    </location>
</feature>
<dbReference type="Proteomes" id="UP000324831">
    <property type="component" value="Unassembled WGS sequence"/>
</dbReference>
<organism evidence="2 3">
    <name type="scientific">Candidatus Mycoplasma haematohominis</name>
    <dbReference type="NCBI Taxonomy" id="1494318"/>
    <lineage>
        <taxon>Bacteria</taxon>
        <taxon>Bacillati</taxon>
        <taxon>Mycoplasmatota</taxon>
        <taxon>Mollicutes</taxon>
        <taxon>Mycoplasmataceae</taxon>
        <taxon>Mycoplasma</taxon>
    </lineage>
</organism>
<feature type="compositionally biased region" description="Polar residues" evidence="1">
    <location>
        <begin position="124"/>
        <end position="133"/>
    </location>
</feature>
<name>A0A478FSM9_9MOLU</name>
<accession>A0A478FSM9</accession>
<feature type="compositionally biased region" description="Polar residues" evidence="1">
    <location>
        <begin position="93"/>
        <end position="105"/>
    </location>
</feature>
<evidence type="ECO:0000313" key="2">
    <source>
        <dbReference type="EMBL" id="GCE63075.1"/>
    </source>
</evidence>
<evidence type="ECO:0000313" key="3">
    <source>
        <dbReference type="Proteomes" id="UP000324831"/>
    </source>
</evidence>
<reference evidence="2 3" key="1">
    <citation type="submission" date="2019-01" db="EMBL/GenBank/DDBJ databases">
        <title>Draft genome sequences of Candidatus Mycoplasma haemohominis SWG34-3 identified from a patient with pyrexia, anemia and liver dysfunction.</title>
        <authorList>
            <person name="Sekizuka T."/>
            <person name="Hattori N."/>
            <person name="Katano H."/>
            <person name="Takuma T."/>
            <person name="Ito T."/>
            <person name="Arai N."/>
            <person name="Yanai R."/>
            <person name="Ishii S."/>
            <person name="Miura Y."/>
            <person name="Tokunaga T."/>
            <person name="Watanabe H."/>
            <person name="Nomura N."/>
            <person name="Eguchi J."/>
            <person name="Arai T."/>
            <person name="Hasegawa H."/>
            <person name="Nakamaki T."/>
            <person name="Wakita T."/>
            <person name="Niki Y."/>
            <person name="Kuroda M."/>
        </authorList>
    </citation>
    <scope>NUCLEOTIDE SEQUENCE [LARGE SCALE GENOMIC DNA]</scope>
    <source>
        <strain evidence="2">SWG34-3</strain>
    </source>
</reference>
<comment type="caution">
    <text evidence="2">The sequence shown here is derived from an EMBL/GenBank/DDBJ whole genome shotgun (WGS) entry which is preliminary data.</text>
</comment>